<accession>A0A381P178</accession>
<feature type="transmembrane region" description="Helical" evidence="7">
    <location>
        <begin position="263"/>
        <end position="281"/>
    </location>
</feature>
<organism evidence="8">
    <name type="scientific">marine metagenome</name>
    <dbReference type="NCBI Taxonomy" id="408172"/>
    <lineage>
        <taxon>unclassified sequences</taxon>
        <taxon>metagenomes</taxon>
        <taxon>ecological metagenomes</taxon>
    </lineage>
</organism>
<dbReference type="CDD" id="cd17346">
    <property type="entry name" value="MFS_DtpA_like"/>
    <property type="match status" value="1"/>
</dbReference>
<feature type="transmembrane region" description="Helical" evidence="7">
    <location>
        <begin position="71"/>
        <end position="92"/>
    </location>
</feature>
<dbReference type="SUPFAM" id="SSF103473">
    <property type="entry name" value="MFS general substrate transporter"/>
    <property type="match status" value="2"/>
</dbReference>
<evidence type="ECO:0000256" key="6">
    <source>
        <dbReference type="ARBA" id="ARBA00023136"/>
    </source>
</evidence>
<dbReference type="InterPro" id="IPR036259">
    <property type="entry name" value="MFS_trans_sf"/>
</dbReference>
<dbReference type="PANTHER" id="PTHR23517">
    <property type="entry name" value="RESISTANCE PROTEIN MDTM, PUTATIVE-RELATED-RELATED"/>
    <property type="match status" value="1"/>
</dbReference>
<evidence type="ECO:0000256" key="7">
    <source>
        <dbReference type="SAM" id="Phobius"/>
    </source>
</evidence>
<feature type="transmembrane region" description="Helical" evidence="7">
    <location>
        <begin position="126"/>
        <end position="143"/>
    </location>
</feature>
<dbReference type="PROSITE" id="PS01023">
    <property type="entry name" value="PTR2_2"/>
    <property type="match status" value="1"/>
</dbReference>
<feature type="transmembrane region" description="Helical" evidence="7">
    <location>
        <begin position="101"/>
        <end position="120"/>
    </location>
</feature>
<dbReference type="InterPro" id="IPR050171">
    <property type="entry name" value="MFS_Transporters"/>
</dbReference>
<dbReference type="PROSITE" id="PS01022">
    <property type="entry name" value="PTR2_1"/>
    <property type="match status" value="1"/>
</dbReference>
<feature type="transmembrane region" description="Helical" evidence="7">
    <location>
        <begin position="344"/>
        <end position="363"/>
    </location>
</feature>
<evidence type="ECO:0000256" key="5">
    <source>
        <dbReference type="ARBA" id="ARBA00022989"/>
    </source>
</evidence>
<protein>
    <recommendedName>
        <fullName evidence="9">Major facilitator superfamily (MFS) profile domain-containing protein</fullName>
    </recommendedName>
</protein>
<dbReference type="InterPro" id="IPR005279">
    <property type="entry name" value="Dipep/tripep_permease"/>
</dbReference>
<reference evidence="8" key="1">
    <citation type="submission" date="2018-05" db="EMBL/GenBank/DDBJ databases">
        <authorList>
            <person name="Lanie J.A."/>
            <person name="Ng W.-L."/>
            <person name="Kazmierczak K.M."/>
            <person name="Andrzejewski T.M."/>
            <person name="Davidsen T.M."/>
            <person name="Wayne K.J."/>
            <person name="Tettelin H."/>
            <person name="Glass J.I."/>
            <person name="Rusch D."/>
            <person name="Podicherti R."/>
            <person name="Tsui H.-C.T."/>
            <person name="Winkler M.E."/>
        </authorList>
    </citation>
    <scope>NUCLEOTIDE SEQUENCE</scope>
</reference>
<keyword evidence="4 7" id="KW-0812">Transmembrane</keyword>
<evidence type="ECO:0000256" key="4">
    <source>
        <dbReference type="ARBA" id="ARBA00022692"/>
    </source>
</evidence>
<dbReference type="InterPro" id="IPR018456">
    <property type="entry name" value="PTR2_symporter_CS"/>
</dbReference>
<feature type="transmembrane region" description="Helical" evidence="7">
    <location>
        <begin position="176"/>
        <end position="195"/>
    </location>
</feature>
<evidence type="ECO:0008006" key="9">
    <source>
        <dbReference type="Google" id="ProtNLM"/>
    </source>
</evidence>
<feature type="transmembrane region" description="Helical" evidence="7">
    <location>
        <begin position="550"/>
        <end position="570"/>
    </location>
</feature>
<proteinExistence type="predicted"/>
<feature type="transmembrane region" description="Helical" evidence="7">
    <location>
        <begin position="456"/>
        <end position="478"/>
    </location>
</feature>
<keyword evidence="6 7" id="KW-0472">Membrane</keyword>
<evidence type="ECO:0000256" key="2">
    <source>
        <dbReference type="ARBA" id="ARBA00022448"/>
    </source>
</evidence>
<gene>
    <name evidence="8" type="ORF">METZ01_LOCUS12277</name>
</gene>
<comment type="subcellular location">
    <subcellularLocation>
        <location evidence="1">Cell membrane</location>
        <topology evidence="1">Multi-pass membrane protein</topology>
    </subcellularLocation>
</comment>
<feature type="transmembrane region" description="Helical" evidence="7">
    <location>
        <begin position="375"/>
        <end position="392"/>
    </location>
</feature>
<name>A0A381P178_9ZZZZ</name>
<dbReference type="PANTHER" id="PTHR23517:SF15">
    <property type="entry name" value="PROTON-DEPENDENT OLIGOPEPTIDE FAMILY TRANSPORT PROTEIN"/>
    <property type="match status" value="1"/>
</dbReference>
<dbReference type="GO" id="GO:1904680">
    <property type="term" value="F:peptide transmembrane transporter activity"/>
    <property type="evidence" value="ECO:0007669"/>
    <property type="project" value="InterPro"/>
</dbReference>
<feature type="transmembrane region" description="Helical" evidence="7">
    <location>
        <begin position="293"/>
        <end position="314"/>
    </location>
</feature>
<dbReference type="InterPro" id="IPR000109">
    <property type="entry name" value="POT_fam"/>
</dbReference>
<dbReference type="GO" id="GO:0006857">
    <property type="term" value="P:oligopeptide transport"/>
    <property type="evidence" value="ECO:0007669"/>
    <property type="project" value="InterPro"/>
</dbReference>
<dbReference type="Gene3D" id="1.20.1250.20">
    <property type="entry name" value="MFS general substrate transporter like domains"/>
    <property type="match status" value="2"/>
</dbReference>
<feature type="transmembrane region" description="Helical" evidence="7">
    <location>
        <begin position="39"/>
        <end position="59"/>
    </location>
</feature>
<dbReference type="EMBL" id="UINC01000677">
    <property type="protein sequence ID" value="SUZ59423.1"/>
    <property type="molecule type" value="Genomic_DNA"/>
</dbReference>
<keyword evidence="3" id="KW-1003">Cell membrane</keyword>
<dbReference type="AlphaFoldDB" id="A0A381P178"/>
<evidence type="ECO:0000256" key="3">
    <source>
        <dbReference type="ARBA" id="ARBA00022475"/>
    </source>
</evidence>
<evidence type="ECO:0000256" key="1">
    <source>
        <dbReference type="ARBA" id="ARBA00004651"/>
    </source>
</evidence>
<feature type="transmembrane region" description="Helical" evidence="7">
    <location>
        <begin position="484"/>
        <end position="502"/>
    </location>
</feature>
<feature type="transmembrane region" description="Helical" evidence="7">
    <location>
        <begin position="523"/>
        <end position="544"/>
    </location>
</feature>
<dbReference type="NCBIfam" id="TIGR00924">
    <property type="entry name" value="yjdL_sub1_fam"/>
    <property type="match status" value="2"/>
</dbReference>
<evidence type="ECO:0000313" key="8">
    <source>
        <dbReference type="EMBL" id="SUZ59423.1"/>
    </source>
</evidence>
<sequence>MSTTSEYAAPGDHTTGGKTFFGQPRGLATLFFTEMWERFSYYGMRAFLILFMVAAVDGANPGLGFGEGMSGALYGLYTSMVYLLTLPGGWVADNLWGQRQAVFRGGVIIAMGHFTLAAPLVGAPDVPSFFLGLLFIVIGTGLLKPNVSTMVGDLYPRLSDDATDHERKVWGANRDAAFSIFYMGINIGAMLGPFICGTLGEGINWPAIGLVIEGNWHVGFSVAGFGMILGLIQYRMGDKYLGEAGLFKPDAPQDEIDRRGRNFYLSTGAVAAVAALVIFLLVTDALGMTIVDFATWIAYGIVLLSILFFAYLILDIRWATSLLILFATLCAVLVPRMGVAGGQWAAAGTLGAFVVMCLGLLTLRGGQVTTDQKRLMAIYWLFLLAAVFWAGFEQAGSSMNLFAENDTDRVLFGWEINTTWLQNVNPFFVVVLAPVFGSLWTWLAHRDVNPSTPRKFALGLMALAAGMFVLAWGASYAADGTRVSMAWLVVTYFLFTCGELALSPIGLSAMTKLAPHGRLGQMMGVWFIASALGSLVAGLVAAQLETLSAVTIFTFTAIFAGVAGLLALLVSPAVNRLMGHAE</sequence>
<feature type="transmembrane region" description="Helical" evidence="7">
    <location>
        <begin position="215"/>
        <end position="232"/>
    </location>
</feature>
<keyword evidence="2" id="KW-0813">Transport</keyword>
<feature type="transmembrane region" description="Helical" evidence="7">
    <location>
        <begin position="321"/>
        <end position="338"/>
    </location>
</feature>
<dbReference type="Pfam" id="PF00854">
    <property type="entry name" value="PTR2"/>
    <property type="match status" value="2"/>
</dbReference>
<dbReference type="GO" id="GO:0005886">
    <property type="term" value="C:plasma membrane"/>
    <property type="evidence" value="ECO:0007669"/>
    <property type="project" value="UniProtKB-SubCell"/>
</dbReference>
<feature type="transmembrane region" description="Helical" evidence="7">
    <location>
        <begin position="424"/>
        <end position="444"/>
    </location>
</feature>
<keyword evidence="5 7" id="KW-1133">Transmembrane helix</keyword>